<keyword evidence="5 12" id="KW-0028">Amino-acid biosynthesis</keyword>
<dbReference type="PROSITE" id="PS00901">
    <property type="entry name" value="CYS_SYNTHASE"/>
    <property type="match status" value="1"/>
</dbReference>
<dbReference type="NCBIfam" id="TIGR01136">
    <property type="entry name" value="cysKM"/>
    <property type="match status" value="1"/>
</dbReference>
<evidence type="ECO:0000256" key="2">
    <source>
        <dbReference type="ARBA" id="ARBA00004962"/>
    </source>
</evidence>
<dbReference type="Proteomes" id="UP000650467">
    <property type="component" value="Unassembled WGS sequence"/>
</dbReference>
<evidence type="ECO:0000256" key="6">
    <source>
        <dbReference type="ARBA" id="ARBA00022679"/>
    </source>
</evidence>
<dbReference type="InterPro" id="IPR001216">
    <property type="entry name" value="P-phosphate_BS"/>
</dbReference>
<evidence type="ECO:0000256" key="4">
    <source>
        <dbReference type="ARBA" id="ARBA00012681"/>
    </source>
</evidence>
<evidence type="ECO:0000259" key="14">
    <source>
        <dbReference type="Pfam" id="PF00291"/>
    </source>
</evidence>
<evidence type="ECO:0000256" key="11">
    <source>
        <dbReference type="PIRSR" id="PIRSR605856-51"/>
    </source>
</evidence>
<evidence type="ECO:0000256" key="13">
    <source>
        <dbReference type="SAM" id="MobiDB-lite"/>
    </source>
</evidence>
<dbReference type="InterPro" id="IPR001926">
    <property type="entry name" value="TrpB-like_PALP"/>
</dbReference>
<evidence type="ECO:0000256" key="8">
    <source>
        <dbReference type="ARBA" id="ARBA00023192"/>
    </source>
</evidence>
<dbReference type="AlphaFoldDB" id="A0A835TPC7"/>
<keyword evidence="7 10" id="KW-0663">Pyridoxal phosphate</keyword>
<dbReference type="GO" id="GO:0006535">
    <property type="term" value="P:cysteine biosynthetic process from serine"/>
    <property type="evidence" value="ECO:0007669"/>
    <property type="project" value="UniProtKB-UniRule"/>
</dbReference>
<comment type="pathway">
    <text evidence="2">Amino-acid biosynthesis; L-cysteine biosynthesis; L-cysteine from L-serine: step 2/2.</text>
</comment>
<dbReference type="InterPro" id="IPR050214">
    <property type="entry name" value="Cys_Synth/Cystath_Beta-Synth"/>
</dbReference>
<dbReference type="InterPro" id="IPR036052">
    <property type="entry name" value="TrpB-like_PALP_sf"/>
</dbReference>
<dbReference type="EMBL" id="JAEHOC010000004">
    <property type="protein sequence ID" value="KAG2442776.1"/>
    <property type="molecule type" value="Genomic_DNA"/>
</dbReference>
<evidence type="ECO:0000313" key="16">
    <source>
        <dbReference type="Proteomes" id="UP000650467"/>
    </source>
</evidence>
<comment type="catalytic activity">
    <reaction evidence="9 12">
        <text>O-acetyl-L-serine + hydrogen sulfide = L-cysteine + acetate</text>
        <dbReference type="Rhea" id="RHEA:14829"/>
        <dbReference type="ChEBI" id="CHEBI:29919"/>
        <dbReference type="ChEBI" id="CHEBI:30089"/>
        <dbReference type="ChEBI" id="CHEBI:35235"/>
        <dbReference type="ChEBI" id="CHEBI:58340"/>
        <dbReference type="EC" id="2.5.1.47"/>
    </reaction>
</comment>
<comment type="cofactor">
    <cofactor evidence="1 10 12">
        <name>pyridoxal 5'-phosphate</name>
        <dbReference type="ChEBI" id="CHEBI:597326"/>
    </cofactor>
</comment>
<evidence type="ECO:0000256" key="3">
    <source>
        <dbReference type="ARBA" id="ARBA00007103"/>
    </source>
</evidence>
<organism evidence="15 16">
    <name type="scientific">Chlamydomonas incerta</name>
    <dbReference type="NCBI Taxonomy" id="51695"/>
    <lineage>
        <taxon>Eukaryota</taxon>
        <taxon>Viridiplantae</taxon>
        <taxon>Chlorophyta</taxon>
        <taxon>core chlorophytes</taxon>
        <taxon>Chlorophyceae</taxon>
        <taxon>CS clade</taxon>
        <taxon>Chlamydomonadales</taxon>
        <taxon>Chlamydomonadaceae</taxon>
        <taxon>Chlamydomonas</taxon>
    </lineage>
</organism>
<dbReference type="InterPro" id="IPR005859">
    <property type="entry name" value="CysK"/>
</dbReference>
<comment type="caution">
    <text evidence="15">The sequence shown here is derived from an EMBL/GenBank/DDBJ whole genome shotgun (WGS) entry which is preliminary data.</text>
</comment>
<dbReference type="Gene3D" id="3.40.50.1100">
    <property type="match status" value="2"/>
</dbReference>
<feature type="domain" description="Tryptophan synthase beta chain-like PALP" evidence="14">
    <location>
        <begin position="63"/>
        <end position="349"/>
    </location>
</feature>
<keyword evidence="6 12" id="KW-0808">Transferase</keyword>
<dbReference type="SUPFAM" id="SSF53686">
    <property type="entry name" value="Tryptophan synthase beta subunit-like PLP-dependent enzymes"/>
    <property type="match status" value="1"/>
</dbReference>
<dbReference type="GO" id="GO:0005737">
    <property type="term" value="C:cytoplasm"/>
    <property type="evidence" value="ECO:0007669"/>
    <property type="project" value="UniProtKB-ARBA"/>
</dbReference>
<keyword evidence="16" id="KW-1185">Reference proteome</keyword>
<evidence type="ECO:0000256" key="1">
    <source>
        <dbReference type="ARBA" id="ARBA00001933"/>
    </source>
</evidence>
<gene>
    <name evidence="15" type="ORF">HXX76_002856</name>
</gene>
<feature type="region of interest" description="Disordered" evidence="13">
    <location>
        <begin position="1"/>
        <end position="20"/>
    </location>
</feature>
<dbReference type="PANTHER" id="PTHR10314">
    <property type="entry name" value="CYSTATHIONINE BETA-SYNTHASE"/>
    <property type="match status" value="1"/>
</dbReference>
<evidence type="ECO:0000313" key="15">
    <source>
        <dbReference type="EMBL" id="KAG2442776.1"/>
    </source>
</evidence>
<evidence type="ECO:0000256" key="9">
    <source>
        <dbReference type="ARBA" id="ARBA00047931"/>
    </source>
</evidence>
<dbReference type="FunFam" id="3.40.50.1100:FF:000130">
    <property type="entry name" value="Cysteine synthase"/>
    <property type="match status" value="1"/>
</dbReference>
<dbReference type="Pfam" id="PF00291">
    <property type="entry name" value="PALP"/>
    <property type="match status" value="1"/>
</dbReference>
<accession>A0A835TPC7</accession>
<evidence type="ECO:0000256" key="10">
    <source>
        <dbReference type="PIRSR" id="PIRSR605856-50"/>
    </source>
</evidence>
<feature type="binding site" evidence="10">
    <location>
        <position position="131"/>
    </location>
    <ligand>
        <name>pyridoxal 5'-phosphate</name>
        <dbReference type="ChEBI" id="CHEBI:597326"/>
    </ligand>
</feature>
<feature type="modified residue" description="N6-(pyridoxal phosphate)lysine" evidence="11">
    <location>
        <position position="100"/>
    </location>
</feature>
<evidence type="ECO:0000256" key="7">
    <source>
        <dbReference type="ARBA" id="ARBA00022898"/>
    </source>
</evidence>
<feature type="binding site" evidence="10">
    <location>
        <begin position="235"/>
        <end position="239"/>
    </location>
    <ligand>
        <name>pyridoxal 5'-phosphate</name>
        <dbReference type="ChEBI" id="CHEBI:597326"/>
    </ligand>
</feature>
<keyword evidence="8 12" id="KW-0198">Cysteine biosynthesis</keyword>
<dbReference type="EC" id="2.5.1.47" evidence="4 12"/>
<feature type="binding site" evidence="10">
    <location>
        <position position="323"/>
    </location>
    <ligand>
        <name>pyridoxal 5'-phosphate</name>
        <dbReference type="ChEBI" id="CHEBI:597326"/>
    </ligand>
</feature>
<evidence type="ECO:0000256" key="12">
    <source>
        <dbReference type="RuleBase" id="RU003985"/>
    </source>
</evidence>
<name>A0A835TPC7_CHLIN</name>
<protein>
    <recommendedName>
        <fullName evidence="4 12">Cysteine synthase</fullName>
        <ecNumber evidence="4 12">2.5.1.47</ecNumber>
    </recommendedName>
</protein>
<dbReference type="FunFam" id="3.40.50.1100:FF:000067">
    <property type="entry name" value="Cysteine synthase"/>
    <property type="match status" value="1"/>
</dbReference>
<dbReference type="CDD" id="cd01561">
    <property type="entry name" value="CBS_like"/>
    <property type="match status" value="1"/>
</dbReference>
<comment type="similarity">
    <text evidence="3 12">Belongs to the cysteine synthase/cystathionine beta-synthase family.</text>
</comment>
<dbReference type="OrthoDB" id="10259545at2759"/>
<dbReference type="InterPro" id="IPR005856">
    <property type="entry name" value="Cys_synth"/>
</dbReference>
<reference evidence="15" key="1">
    <citation type="journal article" date="2020" name="bioRxiv">
        <title>Comparative genomics of Chlamydomonas.</title>
        <authorList>
            <person name="Craig R.J."/>
            <person name="Hasan A.R."/>
            <person name="Ness R.W."/>
            <person name="Keightley P.D."/>
        </authorList>
    </citation>
    <scope>NUCLEOTIDE SEQUENCE</scope>
    <source>
        <strain evidence="15">SAG 7.73</strain>
    </source>
</reference>
<evidence type="ECO:0000256" key="5">
    <source>
        <dbReference type="ARBA" id="ARBA00022605"/>
    </source>
</evidence>
<dbReference type="GO" id="GO:0004124">
    <property type="term" value="F:cysteine synthase activity"/>
    <property type="evidence" value="ECO:0007669"/>
    <property type="project" value="UniProtKB-UniRule"/>
</dbReference>
<dbReference type="NCBIfam" id="TIGR01139">
    <property type="entry name" value="cysK"/>
    <property type="match status" value="1"/>
</dbReference>
<sequence>MQSFAKQLSAPRQAGRPQLRARERFVVRAQATGAPAAPAAAAAAAANSDEPKYVKNEKICKDVTEVIGNTPMVYLNRVTKGCVAKVAAKLEIMQPCSSVKDRIGRNMIEDAEKRGMIKPGVTTLVEPTSGNTGIGLAFTAAARGYKLILTMPASMSLERRVLLRAFGAELVLTDPAKGMRGAVEKCNEIAARTPNSYILQQFENPANPEIHRLTTGPEIWRDTAGTVDILVAGVGTGGTVTGTGEYLKSKKPGLQVIAVEPSESPVLSGGKPGPHKIQGIGAGFVPAILNTTVYDEVVKVPSDDAVRMASRLAVEEGLFCGISSGAAVLAAVQVASRPENAGKLVAVVLPSFGERYLSSVLFNDLRLECESLKQDERVKVVDAAGRERYVP</sequence>
<proteinExistence type="inferred from homology"/>